<dbReference type="Proteomes" id="UP000054908">
    <property type="component" value="Unassembled WGS sequence"/>
</dbReference>
<dbReference type="CDD" id="cd06915">
    <property type="entry name" value="NTP_transferase_WcbM_like"/>
    <property type="match status" value="1"/>
</dbReference>
<keyword evidence="2" id="KW-0548">Nucleotidyltransferase</keyword>
<protein>
    <submittedName>
        <fullName evidence="2">Glucose-1-phosphate cytidylyltransferase (CDP-glucose pyrophosphorylase)</fullName>
    </submittedName>
</protein>
<name>A0A0W0VVZ9_9GAMM</name>
<comment type="caution">
    <text evidence="2">The sequence shown here is derived from an EMBL/GenBank/DDBJ whole genome shotgun (WGS) entry which is preliminary data.</text>
</comment>
<dbReference type="AlphaFoldDB" id="A0A0W0VVZ9"/>
<reference evidence="2 3" key="1">
    <citation type="submission" date="2015-11" db="EMBL/GenBank/DDBJ databases">
        <title>Genomic analysis of 38 Legionella species identifies large and diverse effector repertoires.</title>
        <authorList>
            <person name="Burstein D."/>
            <person name="Amaro F."/>
            <person name="Zusman T."/>
            <person name="Lifshitz Z."/>
            <person name="Cohen O."/>
            <person name="Gilbert J.A."/>
            <person name="Pupko T."/>
            <person name="Shuman H.A."/>
            <person name="Segal G."/>
        </authorList>
    </citation>
    <scope>NUCLEOTIDE SEQUENCE [LARGE SCALE GENOMIC DNA]</scope>
    <source>
        <strain evidence="2 3">PX-1-G2-E2</strain>
    </source>
</reference>
<dbReference type="SUPFAM" id="SSF53448">
    <property type="entry name" value="Nucleotide-diphospho-sugar transferases"/>
    <property type="match status" value="1"/>
</dbReference>
<keyword evidence="3" id="KW-1185">Reference proteome</keyword>
<keyword evidence="2" id="KW-0808">Transferase</keyword>
<dbReference type="STRING" id="466.Lmac_3018"/>
<proteinExistence type="predicted"/>
<feature type="domain" description="Nucleotidyl transferase" evidence="1">
    <location>
        <begin position="5"/>
        <end position="231"/>
    </location>
</feature>
<evidence type="ECO:0000259" key="1">
    <source>
        <dbReference type="Pfam" id="PF00483"/>
    </source>
</evidence>
<sequence>MTTTAVILAGGLGTRLRTVVSDVPKPMAPIHGRPFLEYLLDYWIAQGIKRFVLSIGYKYEIIVGHFGDSYKGVALDYVIESTPMGTGGGLLLAIQKIEADTSFLVLNGDTYFAVNLQQLVQFAQENAADWCLSLFTTNNTARYMGMDVLPEGEIKSLTPKKEQLSCLANGGVYWVRQQALMKNKIIPGDKISLENDILSQALLSKQRLFGLAFHGIFIDIGVPDDYQRAASLLNLNIRKYSDEATLVSN</sequence>
<dbReference type="Gene3D" id="3.90.550.10">
    <property type="entry name" value="Spore Coat Polysaccharide Biosynthesis Protein SpsA, Chain A"/>
    <property type="match status" value="1"/>
</dbReference>
<dbReference type="InterPro" id="IPR050486">
    <property type="entry name" value="Mannose-1P_guanyltransferase"/>
</dbReference>
<dbReference type="InterPro" id="IPR005835">
    <property type="entry name" value="NTP_transferase_dom"/>
</dbReference>
<dbReference type="PANTHER" id="PTHR22572">
    <property type="entry name" value="SUGAR-1-PHOSPHATE GUANYL TRANSFERASE"/>
    <property type="match status" value="1"/>
</dbReference>
<dbReference type="InterPro" id="IPR029044">
    <property type="entry name" value="Nucleotide-diphossugar_trans"/>
</dbReference>
<organism evidence="2 3">
    <name type="scientific">Legionella maceachernii</name>
    <dbReference type="NCBI Taxonomy" id="466"/>
    <lineage>
        <taxon>Bacteria</taxon>
        <taxon>Pseudomonadati</taxon>
        <taxon>Pseudomonadota</taxon>
        <taxon>Gammaproteobacteria</taxon>
        <taxon>Legionellales</taxon>
        <taxon>Legionellaceae</taxon>
        <taxon>Legionella</taxon>
    </lineage>
</organism>
<accession>A0A0W0VVZ9</accession>
<dbReference type="Pfam" id="PF00483">
    <property type="entry name" value="NTP_transferase"/>
    <property type="match status" value="1"/>
</dbReference>
<dbReference type="PATRIC" id="fig|466.6.peg.3232"/>
<gene>
    <name evidence="2" type="primary">rfbF_1</name>
    <name evidence="2" type="ORF">Lmac_3018</name>
</gene>
<dbReference type="RefSeq" id="WP_058453683.1">
    <property type="nucleotide sequence ID" value="NZ_CAAAIB010000001.1"/>
</dbReference>
<dbReference type="EMBL" id="LNYL01000051">
    <property type="protein sequence ID" value="KTD24145.1"/>
    <property type="molecule type" value="Genomic_DNA"/>
</dbReference>
<evidence type="ECO:0000313" key="2">
    <source>
        <dbReference type="EMBL" id="KTD24145.1"/>
    </source>
</evidence>
<dbReference type="GO" id="GO:0016779">
    <property type="term" value="F:nucleotidyltransferase activity"/>
    <property type="evidence" value="ECO:0007669"/>
    <property type="project" value="UniProtKB-KW"/>
</dbReference>
<evidence type="ECO:0000313" key="3">
    <source>
        <dbReference type="Proteomes" id="UP000054908"/>
    </source>
</evidence>